<name>X1HN15_9ZZZZ</name>
<proteinExistence type="predicted"/>
<dbReference type="InterPro" id="IPR038071">
    <property type="entry name" value="UROD/MetE-like_sf"/>
</dbReference>
<dbReference type="Gene3D" id="3.20.20.210">
    <property type="match status" value="1"/>
</dbReference>
<comment type="caution">
    <text evidence="1">The sequence shown here is derived from an EMBL/GenBank/DDBJ whole genome shotgun (WGS) entry which is preliminary data.</text>
</comment>
<dbReference type="EMBL" id="BARU01019921">
    <property type="protein sequence ID" value="GAH58440.1"/>
    <property type="molecule type" value="Genomic_DNA"/>
</dbReference>
<evidence type="ECO:0000313" key="1">
    <source>
        <dbReference type="EMBL" id="GAH58440.1"/>
    </source>
</evidence>
<feature type="non-terminal residue" evidence="1">
    <location>
        <position position="185"/>
    </location>
</feature>
<dbReference type="AlphaFoldDB" id="X1HN15"/>
<organism evidence="1">
    <name type="scientific">marine sediment metagenome</name>
    <dbReference type="NCBI Taxonomy" id="412755"/>
    <lineage>
        <taxon>unclassified sequences</taxon>
        <taxon>metagenomes</taxon>
        <taxon>ecological metagenomes</taxon>
    </lineage>
</organism>
<sequence length="185" mass="22090">MNSRERYRAVTHFEPSDRLFRHEMGPYAETLKRWRNEGLPRDHDYRRIVGYDRFETAPVNVGLAYGWEYETLELTDQYEIYRDSREGGIKKKLRNAPPPGMPQYLEFPLKDRDTWKKIFLPRLNPDSPSRISMHWESLKKQYEVRDFPLGVSAGSIFGWIRDWMGVENIAVMLYDDTAFVQEMMD</sequence>
<reference evidence="1" key="1">
    <citation type="journal article" date="2014" name="Front. Microbiol.">
        <title>High frequency of phylogenetically diverse reductive dehalogenase-homologous genes in deep subseafloor sedimentary metagenomes.</title>
        <authorList>
            <person name="Kawai M."/>
            <person name="Futagami T."/>
            <person name="Toyoda A."/>
            <person name="Takaki Y."/>
            <person name="Nishi S."/>
            <person name="Hori S."/>
            <person name="Arai W."/>
            <person name="Tsubouchi T."/>
            <person name="Morono Y."/>
            <person name="Uchiyama I."/>
            <person name="Ito T."/>
            <person name="Fujiyama A."/>
            <person name="Inagaki F."/>
            <person name="Takami H."/>
        </authorList>
    </citation>
    <scope>NUCLEOTIDE SEQUENCE</scope>
    <source>
        <strain evidence="1">Expedition CK06-06</strain>
    </source>
</reference>
<gene>
    <name evidence="1" type="ORF">S03H2_32768</name>
</gene>
<protein>
    <submittedName>
        <fullName evidence="1">Uncharacterized protein</fullName>
    </submittedName>
</protein>
<accession>X1HN15</accession>